<proteinExistence type="inferred from homology"/>
<keyword evidence="3" id="KW-0285">Flavoprotein</keyword>
<reference evidence="7" key="1">
    <citation type="submission" date="2014-11" db="EMBL/GenBank/DDBJ databases">
        <authorList>
            <person name="Otto D Thomas"/>
            <person name="Naeem Raeece"/>
        </authorList>
    </citation>
    <scope>NUCLEOTIDE SEQUENCE</scope>
</reference>
<dbReference type="AlphaFoldDB" id="A0A0G4FD61"/>
<dbReference type="Pfam" id="PF01565">
    <property type="entry name" value="FAD_binding_4"/>
    <property type="match status" value="1"/>
</dbReference>
<evidence type="ECO:0000256" key="5">
    <source>
        <dbReference type="ARBA" id="ARBA00023002"/>
    </source>
</evidence>
<gene>
    <name evidence="7" type="ORF">Cvel_16304</name>
</gene>
<keyword evidence="5" id="KW-0560">Oxidoreductase</keyword>
<dbReference type="PANTHER" id="PTHR42973:SF39">
    <property type="entry name" value="FAD-BINDING PCMH-TYPE DOMAIN-CONTAINING PROTEIN"/>
    <property type="match status" value="1"/>
</dbReference>
<sequence>MFRFCCAQDPRETRPPADPLMGGDRAVASLKADLSPEATILLPGDPAYLTNRNQMWNHDNTHNPAAIVVVRSTKDVQAAVTHCRSNGWEVCVAGGRHSLLCMVHNSVVIDLGKLNEVQVDVENKTVTVGGGTKLGKMDKACDEASNGTLATVAGHNPDTGVGGLTLAGGYGHLCRAFGLTIDNLLEAEVVLASGEVVRASEEENADLFWGLRGGGGNFGIVTRFVFRLHQIPPKLVYTNRVFLPLPCLFNCETAVSQVRAYMEESDDRQMCTAVIPGNGPLVFDTIWVGECAEGWKEVKSLDAAVKSPFFPPVTRAEKPYHSFLQNIVSETLQPPGFYYMRSKLLTSLEEGLALALWGHSRKAPTGSCLLIITTTKGKMNEIPEDATAFAGREGKYLLLVLANWSDQKDRAACVQWARECDGVLAPFVGDQQADYSTAVLEERNTLTTAEEEKKGAAVAGAFGKNLERLRELKRKFDPENIFHLNSNILPA</sequence>
<dbReference type="PhylomeDB" id="A0A0G4FD61"/>
<dbReference type="EMBL" id="CDMZ01000277">
    <property type="protein sequence ID" value="CEM10844.1"/>
    <property type="molecule type" value="Genomic_DNA"/>
</dbReference>
<dbReference type="InterPro" id="IPR036318">
    <property type="entry name" value="FAD-bd_PCMH-like_sf"/>
</dbReference>
<dbReference type="GO" id="GO:0016491">
    <property type="term" value="F:oxidoreductase activity"/>
    <property type="evidence" value="ECO:0007669"/>
    <property type="project" value="UniProtKB-KW"/>
</dbReference>
<dbReference type="Gene3D" id="3.40.462.20">
    <property type="match status" value="1"/>
</dbReference>
<dbReference type="Pfam" id="PF08031">
    <property type="entry name" value="BBE"/>
    <property type="match status" value="1"/>
</dbReference>
<dbReference type="Gene3D" id="3.30.465.10">
    <property type="match status" value="1"/>
</dbReference>
<dbReference type="InterPro" id="IPR050416">
    <property type="entry name" value="FAD-linked_Oxidoreductase"/>
</dbReference>
<evidence type="ECO:0000256" key="3">
    <source>
        <dbReference type="ARBA" id="ARBA00022630"/>
    </source>
</evidence>
<dbReference type="InterPro" id="IPR016166">
    <property type="entry name" value="FAD-bd_PCMH"/>
</dbReference>
<dbReference type="InterPro" id="IPR016169">
    <property type="entry name" value="FAD-bd_PCMH_sub2"/>
</dbReference>
<comment type="cofactor">
    <cofactor evidence="1">
        <name>FAD</name>
        <dbReference type="ChEBI" id="CHEBI:57692"/>
    </cofactor>
</comment>
<dbReference type="PROSITE" id="PS51387">
    <property type="entry name" value="FAD_PCMH"/>
    <property type="match status" value="1"/>
</dbReference>
<protein>
    <recommendedName>
        <fullName evidence="6">FAD-binding PCMH-type domain-containing protein</fullName>
    </recommendedName>
</protein>
<evidence type="ECO:0000256" key="2">
    <source>
        <dbReference type="ARBA" id="ARBA00005466"/>
    </source>
</evidence>
<name>A0A0G4FD61_9ALVE</name>
<evidence type="ECO:0000313" key="7">
    <source>
        <dbReference type="EMBL" id="CEM10844.1"/>
    </source>
</evidence>
<dbReference type="PANTHER" id="PTHR42973">
    <property type="entry name" value="BINDING OXIDOREDUCTASE, PUTATIVE (AFU_ORTHOLOGUE AFUA_1G17690)-RELATED"/>
    <property type="match status" value="1"/>
</dbReference>
<evidence type="ECO:0000256" key="4">
    <source>
        <dbReference type="ARBA" id="ARBA00022827"/>
    </source>
</evidence>
<evidence type="ECO:0000256" key="1">
    <source>
        <dbReference type="ARBA" id="ARBA00001974"/>
    </source>
</evidence>
<evidence type="ECO:0000259" key="6">
    <source>
        <dbReference type="PROSITE" id="PS51387"/>
    </source>
</evidence>
<comment type="similarity">
    <text evidence="2">Belongs to the oxygen-dependent FAD-linked oxidoreductase family.</text>
</comment>
<dbReference type="InterPro" id="IPR006094">
    <property type="entry name" value="Oxid_FAD_bind_N"/>
</dbReference>
<dbReference type="SUPFAM" id="SSF56176">
    <property type="entry name" value="FAD-binding/transporter-associated domain-like"/>
    <property type="match status" value="1"/>
</dbReference>
<feature type="domain" description="FAD-binding PCMH-type" evidence="6">
    <location>
        <begin position="60"/>
        <end position="231"/>
    </location>
</feature>
<dbReference type="GO" id="GO:0071949">
    <property type="term" value="F:FAD binding"/>
    <property type="evidence" value="ECO:0007669"/>
    <property type="project" value="InterPro"/>
</dbReference>
<accession>A0A0G4FD61</accession>
<keyword evidence="4" id="KW-0274">FAD</keyword>
<organism evidence="7">
    <name type="scientific">Chromera velia CCMP2878</name>
    <dbReference type="NCBI Taxonomy" id="1169474"/>
    <lineage>
        <taxon>Eukaryota</taxon>
        <taxon>Sar</taxon>
        <taxon>Alveolata</taxon>
        <taxon>Colpodellida</taxon>
        <taxon>Chromeraceae</taxon>
        <taxon>Chromera</taxon>
    </lineage>
</organism>
<dbReference type="VEuPathDB" id="CryptoDB:Cvel_16304"/>
<dbReference type="InterPro" id="IPR012951">
    <property type="entry name" value="BBE"/>
</dbReference>